<reference evidence="3" key="1">
    <citation type="submission" date="2023-10" db="EMBL/GenBank/DDBJ databases">
        <authorList>
            <person name="Hackl T."/>
        </authorList>
    </citation>
    <scope>NUCLEOTIDE SEQUENCE</scope>
</reference>
<evidence type="ECO:0000313" key="3">
    <source>
        <dbReference type="EMBL" id="CAJ2502563.1"/>
    </source>
</evidence>
<dbReference type="Proteomes" id="UP001295740">
    <property type="component" value="Unassembled WGS sequence"/>
</dbReference>
<proteinExistence type="predicted"/>
<name>A0AAI8YFD2_9PEZI</name>
<keyword evidence="4" id="KW-1185">Reference proteome</keyword>
<evidence type="ECO:0000256" key="1">
    <source>
        <dbReference type="PROSITE-ProRule" id="PRU00708"/>
    </source>
</evidence>
<sequence>MSGRPPAALYFWNAPKAEKTGPDDQELPASPRNPSYRTNQLTEATEETETRWDGKLKKFVPLRRPDVRKTANMPRAVTPFLLKEKILRALGDYRVVHGDLMHIYIISHQEARHAIGQLERLLWGQPRHEAANRLDRYHLWKKDYSQSLQTMDSTFLFSGEDDDSSMWTSMREQDAATLHAAWQRLDTERRERLWPQMILSALNGKPGVLPSFVRATFDSSWCPSYVIEDMFYALFRATNVLSDGKRIEKETCKVAVKLLESCPPRYIGLEQTALLKIASPMSNDELVDFYQDLKRTEHPLHANTLLHFASHFAASAEHKLHAADIIYSLTEIPGFDINSPAAASVCTSLLTLNENGPLPEGHAAPDELFKLLLERGLRPNLLGLSALMRNFCVRGHIDTAWTIFELLLQHGIEPDTHVYSILFNGATQNMDIASARRILRVIGERGAWSPVIVNDCLEIIRRDNEAQQERRRRQRKKSSNAWRPMLQLYAKFYDLAPLQKLTLFPLENVLVSSSAPQKHTTPVSEMMASLPPQPESMLMQPDSITLSTMLGAHMRTIHGPSNLRRYYAHFKHLVSAEDLTAVGLLEKHQTLVYDIFLRAFLQYKISLDFALDIVRTMLFRAKREKQQLGYNRLYHSPSVHTWTILLNGFKNHWQTEGAIHVLNLMSKTGDVQPNIVTWNALITSFALERDVRGAVKAMRYLEEAGIQSNDRTVRAFSIFPRGLREKAIKMLEELRKHPVDLARPGAFFEEDRMFAKLKKRDFLVKPSRSRPANLGLGLDGVARAQREWGRVAQDRER</sequence>
<gene>
    <name evidence="3" type="ORF">KHLLAP_LOCUS3031</name>
</gene>
<dbReference type="Pfam" id="PF13812">
    <property type="entry name" value="PPR_3"/>
    <property type="match status" value="1"/>
</dbReference>
<dbReference type="EMBL" id="CAUWAG010000004">
    <property type="protein sequence ID" value="CAJ2502563.1"/>
    <property type="molecule type" value="Genomic_DNA"/>
</dbReference>
<dbReference type="GO" id="GO:0003729">
    <property type="term" value="F:mRNA binding"/>
    <property type="evidence" value="ECO:0007669"/>
    <property type="project" value="TreeGrafter"/>
</dbReference>
<dbReference type="AlphaFoldDB" id="A0AAI8YFD2"/>
<evidence type="ECO:0000313" key="4">
    <source>
        <dbReference type="Proteomes" id="UP001295740"/>
    </source>
</evidence>
<dbReference type="Gene3D" id="1.25.40.10">
    <property type="entry name" value="Tetratricopeptide repeat domain"/>
    <property type="match status" value="2"/>
</dbReference>
<dbReference type="PANTHER" id="PTHR47938">
    <property type="entry name" value="RESPIRATORY COMPLEX I CHAPERONE (CIA84), PUTATIVE (AFU_ORTHOLOGUE AFUA_2G06020)-RELATED"/>
    <property type="match status" value="1"/>
</dbReference>
<accession>A0AAI8YFD2</accession>
<evidence type="ECO:0000256" key="2">
    <source>
        <dbReference type="SAM" id="MobiDB-lite"/>
    </source>
</evidence>
<dbReference type="InterPro" id="IPR011990">
    <property type="entry name" value="TPR-like_helical_dom_sf"/>
</dbReference>
<organism evidence="3 4">
    <name type="scientific">Anthostomella pinea</name>
    <dbReference type="NCBI Taxonomy" id="933095"/>
    <lineage>
        <taxon>Eukaryota</taxon>
        <taxon>Fungi</taxon>
        <taxon>Dikarya</taxon>
        <taxon>Ascomycota</taxon>
        <taxon>Pezizomycotina</taxon>
        <taxon>Sordariomycetes</taxon>
        <taxon>Xylariomycetidae</taxon>
        <taxon>Xylariales</taxon>
        <taxon>Xylariaceae</taxon>
        <taxon>Anthostomella</taxon>
    </lineage>
</organism>
<protein>
    <submittedName>
        <fullName evidence="3">Uu.00g099570.m01.CDS01</fullName>
    </submittedName>
</protein>
<dbReference type="PANTHER" id="PTHR47938:SF35">
    <property type="entry name" value="PENTATRICOPEPTIDE REPEAT-CONTAINING PROTEIN 4, MITOCHONDRIAL-RELATED"/>
    <property type="match status" value="1"/>
</dbReference>
<feature type="compositionally biased region" description="Polar residues" evidence="2">
    <location>
        <begin position="32"/>
        <end position="43"/>
    </location>
</feature>
<dbReference type="NCBIfam" id="TIGR00756">
    <property type="entry name" value="PPR"/>
    <property type="match status" value="1"/>
</dbReference>
<dbReference type="Pfam" id="PF13041">
    <property type="entry name" value="PPR_2"/>
    <property type="match status" value="1"/>
</dbReference>
<comment type="caution">
    <text evidence="3">The sequence shown here is derived from an EMBL/GenBank/DDBJ whole genome shotgun (WGS) entry which is preliminary data.</text>
</comment>
<dbReference type="PROSITE" id="PS51375">
    <property type="entry name" value="PPR"/>
    <property type="match status" value="2"/>
</dbReference>
<feature type="repeat" description="PPR" evidence="1">
    <location>
        <begin position="674"/>
        <end position="708"/>
    </location>
</feature>
<dbReference type="InterPro" id="IPR002885">
    <property type="entry name" value="PPR_rpt"/>
</dbReference>
<feature type="region of interest" description="Disordered" evidence="2">
    <location>
        <begin position="11"/>
        <end position="48"/>
    </location>
</feature>
<feature type="repeat" description="PPR" evidence="1">
    <location>
        <begin position="380"/>
        <end position="414"/>
    </location>
</feature>